<proteinExistence type="predicted"/>
<dbReference type="PROSITE" id="PS51257">
    <property type="entry name" value="PROKAR_LIPOPROTEIN"/>
    <property type="match status" value="1"/>
</dbReference>
<name>A0A5M8NWR5_9BACT</name>
<dbReference type="PROSITE" id="PS50022">
    <property type="entry name" value="FA58C_3"/>
    <property type="match status" value="1"/>
</dbReference>
<protein>
    <recommendedName>
        <fullName evidence="1">F5/8 type C domain-containing protein</fullName>
    </recommendedName>
</protein>
<organism evidence="2 3">
    <name type="scientific">Candidatus Ordinivivax streblomastigis</name>
    <dbReference type="NCBI Taxonomy" id="2540710"/>
    <lineage>
        <taxon>Bacteria</taxon>
        <taxon>Pseudomonadati</taxon>
        <taxon>Bacteroidota</taxon>
        <taxon>Bacteroidia</taxon>
        <taxon>Bacteroidales</taxon>
        <taxon>Candidatus Ordinivivax</taxon>
    </lineage>
</organism>
<dbReference type="Proteomes" id="UP000324575">
    <property type="component" value="Unassembled WGS sequence"/>
</dbReference>
<dbReference type="Pfam" id="PF00754">
    <property type="entry name" value="F5_F8_type_C"/>
    <property type="match status" value="1"/>
</dbReference>
<dbReference type="InterPro" id="IPR000421">
    <property type="entry name" value="FA58C"/>
</dbReference>
<dbReference type="InterPro" id="IPR003343">
    <property type="entry name" value="Big_2"/>
</dbReference>
<sequence>MKTNFLMGAMYILMGCCLSGCVSSEQESAKEVIFVNRVSLDLFFGDTEQLIASPTEATFDWSSEDETVAKVSATGLVEAVGVGSTRIVVVHDDARTFIPMTVTIPLLDNVIAMGGYKRILLNITAGERIKSVKISYTGSSQPTIVTVDQPGVFPYVIDGLEENTYTFTFVAIDRYGNESEPTGMKVKVYGDDYQASILNRNIQSAIIVNGLLTIKWADKMDNGVSCNIFYTNTNEKEVVLNVPMTDNTTVIDDWKSGLRYNTLFVPDEFAIDTFYTSYTGQTVLSKINKTNWAVTANSFEPTGQLPKGGVPEKSIDDDATTFWHSQHTGSGSPGYPYWLAYDMQVIVPVGMVELTSRSDFLNNGAVTFILQGSDDDETWVDHGTFTQRVIVGPQPYTPIGQLAARYIRIYMTDGPGRPHSHLAEFSVYGIVE</sequence>
<dbReference type="Gene3D" id="2.60.120.260">
    <property type="entry name" value="Galactose-binding domain-like"/>
    <property type="match status" value="1"/>
</dbReference>
<dbReference type="Gene3D" id="2.60.40.1080">
    <property type="match status" value="1"/>
</dbReference>
<dbReference type="InterPro" id="IPR008979">
    <property type="entry name" value="Galactose-bd-like_sf"/>
</dbReference>
<reference evidence="2 3" key="1">
    <citation type="submission" date="2019-03" db="EMBL/GenBank/DDBJ databases">
        <title>Single cell metagenomics reveals metabolic interactions within the superorganism composed of flagellate Streblomastix strix and complex community of Bacteroidetes bacteria on its surface.</title>
        <authorList>
            <person name="Treitli S.C."/>
            <person name="Kolisko M."/>
            <person name="Husnik F."/>
            <person name="Keeling P."/>
            <person name="Hampl V."/>
        </authorList>
    </citation>
    <scope>NUCLEOTIDE SEQUENCE [LARGE SCALE GENOMIC DNA]</scope>
    <source>
        <strain evidence="2">St1</strain>
    </source>
</reference>
<gene>
    <name evidence="2" type="ORF">EZS26_002674</name>
</gene>
<dbReference type="InterPro" id="IPR008964">
    <property type="entry name" value="Invasin/intimin_cell_adhesion"/>
</dbReference>
<dbReference type="SUPFAM" id="SSF49373">
    <property type="entry name" value="Invasin/intimin cell-adhesion fragments"/>
    <property type="match status" value="1"/>
</dbReference>
<accession>A0A5M8NWR5</accession>
<comment type="caution">
    <text evidence="2">The sequence shown here is derived from an EMBL/GenBank/DDBJ whole genome shotgun (WGS) entry which is preliminary data.</text>
</comment>
<dbReference type="AlphaFoldDB" id="A0A5M8NWR5"/>
<dbReference type="SUPFAM" id="SSF49785">
    <property type="entry name" value="Galactose-binding domain-like"/>
    <property type="match status" value="1"/>
</dbReference>
<dbReference type="EMBL" id="SNRX01000025">
    <property type="protein sequence ID" value="KAA6301153.1"/>
    <property type="molecule type" value="Genomic_DNA"/>
</dbReference>
<dbReference type="Pfam" id="PF16389">
    <property type="entry name" value="DUF4998"/>
    <property type="match status" value="1"/>
</dbReference>
<evidence type="ECO:0000313" key="2">
    <source>
        <dbReference type="EMBL" id="KAA6301153.1"/>
    </source>
</evidence>
<dbReference type="Pfam" id="PF02368">
    <property type="entry name" value="Big_2"/>
    <property type="match status" value="1"/>
</dbReference>
<evidence type="ECO:0000313" key="3">
    <source>
        <dbReference type="Proteomes" id="UP000324575"/>
    </source>
</evidence>
<feature type="domain" description="F5/8 type C" evidence="1">
    <location>
        <begin position="279"/>
        <end position="430"/>
    </location>
</feature>
<evidence type="ECO:0000259" key="1">
    <source>
        <dbReference type="PROSITE" id="PS50022"/>
    </source>
</evidence>